<keyword evidence="2" id="KW-1185">Reference proteome</keyword>
<dbReference type="KEGG" id="vg:80527952"/>
<evidence type="ECO:0000313" key="2">
    <source>
        <dbReference type="Proteomes" id="UP000318653"/>
    </source>
</evidence>
<proteinExistence type="predicted"/>
<dbReference type="RefSeq" id="YP_010790547.1">
    <property type="nucleotide sequence ID" value="NC_075448.1"/>
</dbReference>
<dbReference type="Proteomes" id="UP000318653">
    <property type="component" value="Segment"/>
</dbReference>
<sequence length="143" mass="16343">MFMVSMEYFFADRERTSAVTNIRRLAGEAHKHVDSGSFISGIKRVTVTSTADCPNCKITTSTFIPRAQYFGLLDFHNGVTTNRVCLFHVVPDFEFMTSSYVCIKVDCADHQGLRPDKTNVLCNVNVVWESHCRLCTMHFFDRM</sequence>
<organism evidence="1">
    <name type="scientific">White sturgeon adenovirus 1</name>
    <dbReference type="NCBI Taxonomy" id="2580388"/>
    <lineage>
        <taxon>Viruses</taxon>
        <taxon>Varidnaviria</taxon>
        <taxon>Bamfordvirae</taxon>
        <taxon>Preplasmiviricota</taxon>
        <taxon>Polisuviricotina</taxon>
        <taxon>Pharingeaviricetes</taxon>
        <taxon>Rowavirales</taxon>
        <taxon>Adenoviridae</taxon>
        <taxon>Ichtadenovirus</taxon>
        <taxon>Ichtadenovirus acipenseris</taxon>
        <taxon>Sturgeon ichtadenovirus A</taxon>
    </lineage>
</organism>
<protein>
    <submittedName>
        <fullName evidence="1">ORF19</fullName>
    </submittedName>
</protein>
<name>A0A4P8PQW2_9ADEN</name>
<evidence type="ECO:0000313" key="1">
    <source>
        <dbReference type="EMBL" id="QCQ84175.1"/>
    </source>
</evidence>
<dbReference type="EMBL" id="MK101347">
    <property type="protein sequence ID" value="QCQ84175.1"/>
    <property type="molecule type" value="Genomic_DNA"/>
</dbReference>
<accession>A0A4P8PQW2</accession>
<reference evidence="1" key="1">
    <citation type="journal article" date="2019" name="Infect. Genet. Evol.">
        <title>Unconventional gene arrangement and content revealed by full genome analysis of the white sturgeon adenovirus, the single member of the genus Ichtadenovirus.</title>
        <authorList>
            <person name="Doszpoly A."/>
            <person name="Harrach B."/>
            <person name="LaPatra S."/>
            <person name="Benko M."/>
        </authorList>
    </citation>
    <scope>NUCLEOTIDE SEQUENCE</scope>
    <source>
        <strain evidence="1">WSAdV1/1996</strain>
    </source>
</reference>
<dbReference type="GeneID" id="80527952"/>